<gene>
    <name evidence="1" type="ORF">AVEN_10382_1</name>
</gene>
<organism evidence="1 2">
    <name type="scientific">Araneus ventricosus</name>
    <name type="common">Orbweaver spider</name>
    <name type="synonym">Epeira ventricosa</name>
    <dbReference type="NCBI Taxonomy" id="182803"/>
    <lineage>
        <taxon>Eukaryota</taxon>
        <taxon>Metazoa</taxon>
        <taxon>Ecdysozoa</taxon>
        <taxon>Arthropoda</taxon>
        <taxon>Chelicerata</taxon>
        <taxon>Arachnida</taxon>
        <taxon>Araneae</taxon>
        <taxon>Araneomorphae</taxon>
        <taxon>Entelegynae</taxon>
        <taxon>Araneoidea</taxon>
        <taxon>Araneidae</taxon>
        <taxon>Araneus</taxon>
    </lineage>
</organism>
<proteinExistence type="predicted"/>
<reference evidence="1 2" key="1">
    <citation type="journal article" date="2019" name="Sci. Rep.">
        <title>Orb-weaving spider Araneus ventricosus genome elucidates the spidroin gene catalogue.</title>
        <authorList>
            <person name="Kono N."/>
            <person name="Nakamura H."/>
            <person name="Ohtoshi R."/>
            <person name="Moran D.A.P."/>
            <person name="Shinohara A."/>
            <person name="Yoshida Y."/>
            <person name="Fujiwara M."/>
            <person name="Mori M."/>
            <person name="Tomita M."/>
            <person name="Arakawa K."/>
        </authorList>
    </citation>
    <scope>NUCLEOTIDE SEQUENCE [LARGE SCALE GENOMIC DNA]</scope>
</reference>
<keyword evidence="2" id="KW-1185">Reference proteome</keyword>
<sequence>MAAVYPCDWQLPIKIGSARSRWKRVSLRKRRIQGFTRVPIVDCTAQSFTLSWATTLLLVVDDWKYVAWSDDLVSNLYRTDTRVQYGDDIINP</sequence>
<dbReference type="EMBL" id="BGPR01001621">
    <property type="protein sequence ID" value="GBM58081.1"/>
    <property type="molecule type" value="Genomic_DNA"/>
</dbReference>
<evidence type="ECO:0000313" key="2">
    <source>
        <dbReference type="Proteomes" id="UP000499080"/>
    </source>
</evidence>
<comment type="caution">
    <text evidence="1">The sequence shown here is derived from an EMBL/GenBank/DDBJ whole genome shotgun (WGS) entry which is preliminary data.</text>
</comment>
<evidence type="ECO:0000313" key="1">
    <source>
        <dbReference type="EMBL" id="GBM58081.1"/>
    </source>
</evidence>
<accession>A0A4Y2GYV1</accession>
<dbReference type="Proteomes" id="UP000499080">
    <property type="component" value="Unassembled WGS sequence"/>
</dbReference>
<name>A0A4Y2GYV1_ARAVE</name>
<dbReference type="AlphaFoldDB" id="A0A4Y2GYV1"/>
<protein>
    <submittedName>
        <fullName evidence="1">Uncharacterized protein</fullName>
    </submittedName>
</protein>